<evidence type="ECO:0000256" key="2">
    <source>
        <dbReference type="SAM" id="MobiDB-lite"/>
    </source>
</evidence>
<evidence type="ECO:0000313" key="5">
    <source>
        <dbReference type="Proteomes" id="UP000018466"/>
    </source>
</evidence>
<proteinExistence type="inferred from homology"/>
<comment type="similarity">
    <text evidence="1">Belongs to the bacterial solute-binding protein 8 family.</text>
</comment>
<accession>A0AA36Y3P8</accession>
<feature type="domain" description="Fe/B12 periplasmic-binding" evidence="3">
    <location>
        <begin position="338"/>
        <end position="501"/>
    </location>
</feature>
<dbReference type="Pfam" id="PF01497">
    <property type="entry name" value="Peripla_BP_2"/>
    <property type="match status" value="1"/>
</dbReference>
<dbReference type="EMBL" id="AGEL01000014">
    <property type="protein sequence ID" value="EHO15897.1"/>
    <property type="molecule type" value="Genomic_DNA"/>
</dbReference>
<dbReference type="InterPro" id="IPR050902">
    <property type="entry name" value="ABC_Transporter_SBP"/>
</dbReference>
<dbReference type="InterPro" id="IPR002491">
    <property type="entry name" value="ABC_transptr_periplasmic_BD"/>
</dbReference>
<protein>
    <recommendedName>
        <fullName evidence="3">Fe/B12 periplasmic-binding domain-containing protein</fullName>
    </recommendedName>
</protein>
<evidence type="ECO:0000313" key="4">
    <source>
        <dbReference type="EMBL" id="EHO15897.1"/>
    </source>
</evidence>
<evidence type="ECO:0000256" key="1">
    <source>
        <dbReference type="ARBA" id="ARBA00008814"/>
    </source>
</evidence>
<name>A0AA36Y3P8_9FIRM</name>
<dbReference type="AlphaFoldDB" id="A0AA36Y3P8"/>
<keyword evidence="5" id="KW-1185">Reference proteome</keyword>
<dbReference type="Proteomes" id="UP000018466">
    <property type="component" value="Unassembled WGS sequence"/>
</dbReference>
<gene>
    <name evidence="4" type="ORF">HMPREF9623_01808</name>
</gene>
<feature type="region of interest" description="Disordered" evidence="2">
    <location>
        <begin position="29"/>
        <end position="50"/>
    </location>
</feature>
<dbReference type="GeneID" id="86941838"/>
<dbReference type="Gene3D" id="3.40.50.1980">
    <property type="entry name" value="Nitrogenase molybdenum iron protein domain"/>
    <property type="match status" value="1"/>
</dbReference>
<sequence>MKRNSRMRGVGGLLALALGLSMLVGGCRAKTPESSAGSSETAAKEETTAVTAESQVAATAALPDGVYTARFETDSSMFHVSEAMHDRGTLTVKDGKMTLHVSLQSKRILNLFPGRAEDAKKDGAVLLQPTTDTVKFEDGSTQEVYGFDIPVPALDTEFPLALVGTKGVWYDHQVKVTEVKAEEVSQAAAPEIPGLRFVKRMDLRYAKTFDIYFYEKNFALIDVHGAARYLVIPEGETAPKELPGDVVRLQQPLDHIYLAATAAMSLFEVNGALGDVRFTGTRAEGWHIDAPKQALSSGAMRFAGKYSAPDYELLTSEGCNLAIESLMILHAPEVKEMLERLGIPVFVDYSSNESHPLGRTEWVRLYGVLTNHQAESERFFDAQCEKMDTLRNVADSGKQVVFFAMNRDGSFVVRRRTDYVPKMIQLAGGHYVGVGADEAGRSSVQRVSREAFFEAARDADVLIYNATVEAPLKDLAELKAKDELFADFKAVQAGEVYQLGGDMYQSADAVAGLTLDFYHVLHGETDVPLQYLRKLS</sequence>
<evidence type="ECO:0000259" key="3">
    <source>
        <dbReference type="Pfam" id="PF01497"/>
    </source>
</evidence>
<organism evidence="4 5">
    <name type="scientific">Stomatobaculum longum</name>
    <dbReference type="NCBI Taxonomy" id="796942"/>
    <lineage>
        <taxon>Bacteria</taxon>
        <taxon>Bacillati</taxon>
        <taxon>Bacillota</taxon>
        <taxon>Clostridia</taxon>
        <taxon>Lachnospirales</taxon>
        <taxon>Lachnospiraceae</taxon>
        <taxon>Stomatobaculum</taxon>
    </lineage>
</organism>
<dbReference type="PANTHER" id="PTHR30535">
    <property type="entry name" value="VITAMIN B12-BINDING PROTEIN"/>
    <property type="match status" value="1"/>
</dbReference>
<feature type="compositionally biased region" description="Low complexity" evidence="2">
    <location>
        <begin position="29"/>
        <end position="41"/>
    </location>
</feature>
<dbReference type="SUPFAM" id="SSF53807">
    <property type="entry name" value="Helical backbone' metal receptor"/>
    <property type="match status" value="1"/>
</dbReference>
<dbReference type="PANTHER" id="PTHR30535:SF34">
    <property type="entry name" value="MOLYBDATE-BINDING PROTEIN MOLA"/>
    <property type="match status" value="1"/>
</dbReference>
<dbReference type="PROSITE" id="PS51257">
    <property type="entry name" value="PROKAR_LIPOPROTEIN"/>
    <property type="match status" value="1"/>
</dbReference>
<reference evidence="4 5" key="1">
    <citation type="submission" date="2011-10" db="EMBL/GenBank/DDBJ databases">
        <title>The Genome Sequence of Lachnospiraceae bacterium ACC2.</title>
        <authorList>
            <consortium name="The Broad Institute Genome Sequencing Platform"/>
            <person name="Earl A."/>
            <person name="Ward D."/>
            <person name="Feldgarden M."/>
            <person name="Gevers D."/>
            <person name="Sizova M."/>
            <person name="Hazen A."/>
            <person name="Epstein S."/>
            <person name="Young S.K."/>
            <person name="Zeng Q."/>
            <person name="Gargeya S."/>
            <person name="Fitzgerald M."/>
            <person name="Haas B."/>
            <person name="Abouelleil A."/>
            <person name="Alvarado L."/>
            <person name="Arachchi H.M."/>
            <person name="Berlin A."/>
            <person name="Brown A."/>
            <person name="Chapman S.B."/>
            <person name="Chen Z."/>
            <person name="Dunbar C."/>
            <person name="Freedman E."/>
            <person name="Gearin G."/>
            <person name="Goldberg J."/>
            <person name="Griggs A."/>
            <person name="Gujja S."/>
            <person name="Heiman D."/>
            <person name="Howarth C."/>
            <person name="Larson L."/>
            <person name="Lui A."/>
            <person name="MacDonald P.J.P."/>
            <person name="Montmayeur A."/>
            <person name="Murphy C."/>
            <person name="Neiman D."/>
            <person name="Pearson M."/>
            <person name="Priest M."/>
            <person name="Roberts A."/>
            <person name="Saif S."/>
            <person name="Shea T."/>
            <person name="Shenoy N."/>
            <person name="Sisk P."/>
            <person name="Stolte C."/>
            <person name="Sykes S."/>
            <person name="Wortman J."/>
            <person name="Nusbaum C."/>
            <person name="Birren B."/>
        </authorList>
    </citation>
    <scope>NUCLEOTIDE SEQUENCE [LARGE SCALE GENOMIC DNA]</scope>
    <source>
        <strain evidence="4 5">ACC2</strain>
    </source>
</reference>
<dbReference type="RefSeq" id="WP_009533626.1">
    <property type="nucleotide sequence ID" value="NZ_JH590864.1"/>
</dbReference>
<comment type="caution">
    <text evidence="4">The sequence shown here is derived from an EMBL/GenBank/DDBJ whole genome shotgun (WGS) entry which is preliminary data.</text>
</comment>